<dbReference type="InterPro" id="IPR050208">
    <property type="entry name" value="MHC_class-I_related"/>
</dbReference>
<sequence length="467" mass="51540">SPSGDPQRGSRDLGLRILPLLPSSAPSQSFVPTAGIIAGLVLLGAAVAAAVMWRKKRSGGKGKSYTQAAGSFSYCPLSPGSSHPLFPFHSQESPRPTSPPPHLPGTWPHLWEEGQPRVSPPTAPGSHSLPEVFPHHDGMAWPWGAPSPWWATWMASSSFSPIGLTESEGGVAGSMDGVDGPEELDKNTELYKHMAQSFPMHLTLRGYHNQSQAGERRRPWARSRTPSPVTHGVTHRLWVQGTPRDRWLWLNSRPRAWSLGVGGVTAGLTQGGDRSHADQWTCRLLQPDRRPLHEQGQSPMEYTALSQTYVTAQNTNCKSEGEGWAEHGRYHLAGRCMDWLCGHLETGRRWCCEQTHMTHSTSDHEITLRCWALGFYPAAITLTWQRDGEDLTQDTDLVETRPGGMEPSRSVWLWRCLLERSKDTHTMCSMKGLGERRANPPSPLRASLLGWFSLELLTVAVVAAAVM</sequence>
<keyword evidence="4 7" id="KW-0472">Membrane</keyword>
<feature type="transmembrane region" description="Helical" evidence="7">
    <location>
        <begin position="30"/>
        <end position="53"/>
    </location>
</feature>
<keyword evidence="7" id="KW-1133">Transmembrane helix</keyword>
<evidence type="ECO:0000256" key="6">
    <source>
        <dbReference type="SAM" id="MobiDB-lite"/>
    </source>
</evidence>
<dbReference type="PANTHER" id="PTHR16675:SF251">
    <property type="entry name" value="HLA CLASS I HISTOCOMPATIBILITY ANTIGEN, C ALPHA CHAIN"/>
    <property type="match status" value="1"/>
</dbReference>
<evidence type="ECO:0000256" key="5">
    <source>
        <dbReference type="ARBA" id="ARBA00023180"/>
    </source>
</evidence>
<dbReference type="InterPro" id="IPR036179">
    <property type="entry name" value="Ig-like_dom_sf"/>
</dbReference>
<feature type="transmembrane region" description="Helical" evidence="7">
    <location>
        <begin position="446"/>
        <end position="466"/>
    </location>
</feature>
<keyword evidence="2" id="KW-0490">MHC I</keyword>
<dbReference type="InterPro" id="IPR003597">
    <property type="entry name" value="Ig_C1-set"/>
</dbReference>
<accession>A0A8J5ZVJ3</accession>
<dbReference type="AlphaFoldDB" id="A0A8J5ZVJ3"/>
<dbReference type="GO" id="GO:0005102">
    <property type="term" value="F:signaling receptor binding"/>
    <property type="evidence" value="ECO:0007669"/>
    <property type="project" value="TreeGrafter"/>
</dbReference>
<keyword evidence="5" id="KW-0325">Glycoprotein</keyword>
<keyword evidence="10" id="KW-1185">Reference proteome</keyword>
<dbReference type="GO" id="GO:0005615">
    <property type="term" value="C:extracellular space"/>
    <property type="evidence" value="ECO:0007669"/>
    <property type="project" value="TreeGrafter"/>
</dbReference>
<dbReference type="GO" id="GO:0042605">
    <property type="term" value="F:peptide antigen binding"/>
    <property type="evidence" value="ECO:0007669"/>
    <property type="project" value="TreeGrafter"/>
</dbReference>
<comment type="caution">
    <text evidence="9">The sequence shown here is derived from an EMBL/GenBank/DDBJ whole genome shotgun (WGS) entry which is preliminary data.</text>
</comment>
<dbReference type="EMBL" id="JAGFMF010012209">
    <property type="protein sequence ID" value="KAG8505930.1"/>
    <property type="molecule type" value="Genomic_DNA"/>
</dbReference>
<dbReference type="GO" id="GO:0001916">
    <property type="term" value="P:positive regulation of T cell mediated cytotoxicity"/>
    <property type="evidence" value="ECO:0007669"/>
    <property type="project" value="TreeGrafter"/>
</dbReference>
<dbReference type="Gene3D" id="2.60.40.10">
    <property type="entry name" value="Immunoglobulins"/>
    <property type="match status" value="1"/>
</dbReference>
<evidence type="ECO:0000256" key="2">
    <source>
        <dbReference type="ARBA" id="ARBA00022451"/>
    </source>
</evidence>
<evidence type="ECO:0000256" key="1">
    <source>
        <dbReference type="ARBA" id="ARBA00004167"/>
    </source>
</evidence>
<dbReference type="SUPFAM" id="SSF48726">
    <property type="entry name" value="Immunoglobulin"/>
    <property type="match status" value="1"/>
</dbReference>
<reference evidence="9" key="1">
    <citation type="journal article" date="2021" name="Evol. Appl.">
        <title>The genome of the Pyrenean desman and the effects of bottlenecks and inbreeding on the genomic landscape of an endangered species.</title>
        <authorList>
            <person name="Escoda L."/>
            <person name="Castresana J."/>
        </authorList>
    </citation>
    <scope>NUCLEOTIDE SEQUENCE</scope>
    <source>
        <strain evidence="9">IBE-C5619</strain>
    </source>
</reference>
<protein>
    <submittedName>
        <fullName evidence="9">Popy Class I histocompatibility antigen, A-1 alpha chain</fullName>
    </submittedName>
</protein>
<evidence type="ECO:0000256" key="7">
    <source>
        <dbReference type="SAM" id="Phobius"/>
    </source>
</evidence>
<evidence type="ECO:0000259" key="8">
    <source>
        <dbReference type="Pfam" id="PF07654"/>
    </source>
</evidence>
<dbReference type="GO" id="GO:0009897">
    <property type="term" value="C:external side of plasma membrane"/>
    <property type="evidence" value="ECO:0007669"/>
    <property type="project" value="TreeGrafter"/>
</dbReference>
<dbReference type="GO" id="GO:0006955">
    <property type="term" value="P:immune response"/>
    <property type="evidence" value="ECO:0007669"/>
    <property type="project" value="TreeGrafter"/>
</dbReference>
<keyword evidence="7" id="KW-0812">Transmembrane</keyword>
<feature type="domain" description="Immunoglobulin C1-set" evidence="8">
    <location>
        <begin position="360"/>
        <end position="395"/>
    </location>
</feature>
<comment type="subcellular location">
    <subcellularLocation>
        <location evidence="1">Membrane</location>
        <topology evidence="1">Single-pass membrane protein</topology>
    </subcellularLocation>
</comment>
<dbReference type="GO" id="GO:0030670">
    <property type="term" value="C:phagocytic vesicle membrane"/>
    <property type="evidence" value="ECO:0007669"/>
    <property type="project" value="UniProtKB-ARBA"/>
</dbReference>
<dbReference type="InterPro" id="IPR013783">
    <property type="entry name" value="Ig-like_fold"/>
</dbReference>
<dbReference type="PANTHER" id="PTHR16675">
    <property type="entry name" value="MHC CLASS I-RELATED"/>
    <property type="match status" value="1"/>
</dbReference>
<evidence type="ECO:0000313" key="9">
    <source>
        <dbReference type="EMBL" id="KAG8505930.1"/>
    </source>
</evidence>
<dbReference type="Proteomes" id="UP000700334">
    <property type="component" value="Unassembled WGS sequence"/>
</dbReference>
<dbReference type="GO" id="GO:0002486">
    <property type="term" value="P:antigen processing and presentation of endogenous peptide antigen via MHC class I via ER pathway, TAP-independent"/>
    <property type="evidence" value="ECO:0007669"/>
    <property type="project" value="TreeGrafter"/>
</dbReference>
<dbReference type="Gene3D" id="3.30.500.10">
    <property type="entry name" value="MHC class I-like antigen recognition-like"/>
    <property type="match status" value="1"/>
</dbReference>
<feature type="region of interest" description="Disordered" evidence="6">
    <location>
        <begin position="85"/>
        <end position="131"/>
    </location>
</feature>
<dbReference type="GO" id="GO:0002476">
    <property type="term" value="P:antigen processing and presentation of endogenous peptide antigen via MHC class Ib"/>
    <property type="evidence" value="ECO:0007669"/>
    <property type="project" value="TreeGrafter"/>
</dbReference>
<organism evidence="9 10">
    <name type="scientific">Galemys pyrenaicus</name>
    <name type="common">Iberian desman</name>
    <name type="synonym">Pyrenean desman</name>
    <dbReference type="NCBI Taxonomy" id="202257"/>
    <lineage>
        <taxon>Eukaryota</taxon>
        <taxon>Metazoa</taxon>
        <taxon>Chordata</taxon>
        <taxon>Craniata</taxon>
        <taxon>Vertebrata</taxon>
        <taxon>Euteleostomi</taxon>
        <taxon>Mammalia</taxon>
        <taxon>Eutheria</taxon>
        <taxon>Laurasiatheria</taxon>
        <taxon>Eulipotyphla</taxon>
        <taxon>Talpidae</taxon>
        <taxon>Galemys</taxon>
    </lineage>
</organism>
<evidence type="ECO:0000256" key="4">
    <source>
        <dbReference type="ARBA" id="ARBA00023136"/>
    </source>
</evidence>
<dbReference type="GO" id="GO:0098553">
    <property type="term" value="C:lumenal side of endoplasmic reticulum membrane"/>
    <property type="evidence" value="ECO:0007669"/>
    <property type="project" value="UniProtKB-ARBA"/>
</dbReference>
<proteinExistence type="predicted"/>
<feature type="non-terminal residue" evidence="9">
    <location>
        <position position="1"/>
    </location>
</feature>
<gene>
    <name evidence="9" type="ORF">J0S82_015020</name>
</gene>
<evidence type="ECO:0000313" key="10">
    <source>
        <dbReference type="Proteomes" id="UP000700334"/>
    </source>
</evidence>
<name>A0A8J5ZVJ3_GALPY</name>
<dbReference type="InterPro" id="IPR037055">
    <property type="entry name" value="MHC_I-like_Ag-recog_sf"/>
</dbReference>
<evidence type="ECO:0000256" key="3">
    <source>
        <dbReference type="ARBA" id="ARBA00022859"/>
    </source>
</evidence>
<keyword evidence="3" id="KW-0391">Immunity</keyword>
<dbReference type="Pfam" id="PF07654">
    <property type="entry name" value="C1-set"/>
    <property type="match status" value="1"/>
</dbReference>
<dbReference type="GO" id="GO:0042612">
    <property type="term" value="C:MHC class I protein complex"/>
    <property type="evidence" value="ECO:0007669"/>
    <property type="project" value="UniProtKB-KW"/>
</dbReference>